<dbReference type="InterPro" id="IPR002656">
    <property type="entry name" value="Acyl_transf_3_dom"/>
</dbReference>
<dbReference type="PANTHER" id="PTHR23028:SF53">
    <property type="entry name" value="ACYL_TRANSF_3 DOMAIN-CONTAINING PROTEIN"/>
    <property type="match status" value="1"/>
</dbReference>
<keyword evidence="1" id="KW-0472">Membrane</keyword>
<feature type="transmembrane region" description="Helical" evidence="1">
    <location>
        <begin position="142"/>
        <end position="163"/>
    </location>
</feature>
<proteinExistence type="predicted"/>
<feature type="transmembrane region" description="Helical" evidence="1">
    <location>
        <begin position="86"/>
        <end position="106"/>
    </location>
</feature>
<feature type="transmembrane region" description="Helical" evidence="1">
    <location>
        <begin position="299"/>
        <end position="321"/>
    </location>
</feature>
<keyword evidence="1" id="KW-0812">Transmembrane</keyword>
<feature type="transmembrane region" description="Helical" evidence="1">
    <location>
        <begin position="234"/>
        <end position="257"/>
    </location>
</feature>
<protein>
    <recommendedName>
        <fullName evidence="2">Acyltransferase 3 domain-containing protein</fullName>
    </recommendedName>
</protein>
<feature type="transmembrane region" description="Helical" evidence="1">
    <location>
        <begin position="269"/>
        <end position="287"/>
    </location>
</feature>
<feature type="transmembrane region" description="Helical" evidence="1">
    <location>
        <begin position="175"/>
        <end position="193"/>
    </location>
</feature>
<accession>A0AA97CU41</accession>
<feature type="transmembrane region" description="Helical" evidence="1">
    <location>
        <begin position="333"/>
        <end position="351"/>
    </location>
</feature>
<dbReference type="InterPro" id="IPR050879">
    <property type="entry name" value="Acyltransferase_3"/>
</dbReference>
<name>A0AA97CU41_9ACTN</name>
<organism evidence="3">
    <name type="scientific">Gordonia sp. MP11Mi</name>
    <dbReference type="NCBI Taxonomy" id="3022769"/>
    <lineage>
        <taxon>Bacteria</taxon>
        <taxon>Bacillati</taxon>
        <taxon>Actinomycetota</taxon>
        <taxon>Actinomycetes</taxon>
        <taxon>Mycobacteriales</taxon>
        <taxon>Gordoniaceae</taxon>
        <taxon>Gordonia</taxon>
    </lineage>
</organism>
<feature type="transmembrane region" description="Helical" evidence="1">
    <location>
        <begin position="205"/>
        <end position="227"/>
    </location>
</feature>
<feature type="domain" description="Acyltransferase 3" evidence="2">
    <location>
        <begin position="9"/>
        <end position="352"/>
    </location>
</feature>
<dbReference type="GO" id="GO:0009103">
    <property type="term" value="P:lipopolysaccharide biosynthetic process"/>
    <property type="evidence" value="ECO:0007669"/>
    <property type="project" value="TreeGrafter"/>
</dbReference>
<dbReference type="EMBL" id="CP128986">
    <property type="protein sequence ID" value="WOC12456.1"/>
    <property type="molecule type" value="Genomic_DNA"/>
</dbReference>
<feature type="transmembrane region" description="Helical" evidence="1">
    <location>
        <begin position="41"/>
        <end position="65"/>
    </location>
</feature>
<sequence length="360" mass="39542">MPVSGREPALTGIRTVAAATVCLTHAAFWTGHYTDDYAGRLFARFEVGVTLFFVLSGYLLFLPWVRSLRAETGVHPPLRRYAWHRIRRIVPAYAITVGAVYVIFAFRTDSSDLGHGVSGLIRNLTLTQVYGFGHLHTGLTQMWSLAAEVVYYIALPVIAWPLARYVCRDRWRPDLLIAVLGGLLLVSPVWTFATHGDGVDPTARLWAPAFASWFIAGMLLAVVAQLIRSWPATLSVAVAVGAFVLSAGAFAGEATIVPNDADAAVAKHTLYAVVAVGLIGPLIVGSPDWWSRLCRSRPMVWLGEISYEFFLVHVMVLEFVMDLLGYRVFTGSVLFAFVVTSAVSVPVAWVLHRATSPLWR</sequence>
<dbReference type="GO" id="GO:0016747">
    <property type="term" value="F:acyltransferase activity, transferring groups other than amino-acyl groups"/>
    <property type="evidence" value="ECO:0007669"/>
    <property type="project" value="InterPro"/>
</dbReference>
<gene>
    <name evidence="3" type="ORF">MP11Mi_15420</name>
</gene>
<dbReference type="AlphaFoldDB" id="A0AA97CU41"/>
<reference evidence="3" key="1">
    <citation type="submission" date="2023-06" db="EMBL/GenBank/DDBJ databases">
        <title>Gordonia sp. nov. and Pseudochrobactrum sp. nov., two species isolated from the burying beetle Nicrophorus vespilloides.</title>
        <authorList>
            <person name="Poehlein A."/>
            <person name="Guzman J."/>
            <person name="Daniel R."/>
            <person name="Vilcinskas A."/>
        </authorList>
    </citation>
    <scope>NUCLEOTIDE SEQUENCE</scope>
    <source>
        <strain evidence="3">MP11Mi</strain>
    </source>
</reference>
<evidence type="ECO:0000259" key="2">
    <source>
        <dbReference type="Pfam" id="PF01757"/>
    </source>
</evidence>
<evidence type="ECO:0000256" key="1">
    <source>
        <dbReference type="SAM" id="Phobius"/>
    </source>
</evidence>
<keyword evidence="1" id="KW-1133">Transmembrane helix</keyword>
<dbReference type="Pfam" id="PF01757">
    <property type="entry name" value="Acyl_transf_3"/>
    <property type="match status" value="1"/>
</dbReference>
<feature type="transmembrane region" description="Helical" evidence="1">
    <location>
        <begin position="12"/>
        <end position="29"/>
    </location>
</feature>
<evidence type="ECO:0000313" key="3">
    <source>
        <dbReference type="EMBL" id="WOC12456.1"/>
    </source>
</evidence>
<dbReference type="GO" id="GO:0016020">
    <property type="term" value="C:membrane"/>
    <property type="evidence" value="ECO:0007669"/>
    <property type="project" value="TreeGrafter"/>
</dbReference>
<dbReference type="PANTHER" id="PTHR23028">
    <property type="entry name" value="ACETYLTRANSFERASE"/>
    <property type="match status" value="1"/>
</dbReference>